<feature type="domain" description="ABC transporter" evidence="5">
    <location>
        <begin position="8"/>
        <end position="211"/>
    </location>
</feature>
<dbReference type="InterPro" id="IPR027417">
    <property type="entry name" value="P-loop_NTPase"/>
</dbReference>
<comment type="caution">
    <text evidence="6">The sequence shown here is derived from an EMBL/GenBank/DDBJ whole genome shotgun (WGS) entry which is preliminary data.</text>
</comment>
<dbReference type="InterPro" id="IPR050095">
    <property type="entry name" value="ECF_ABC_transporter_ATP-bd"/>
</dbReference>
<keyword evidence="3" id="KW-0547">Nucleotide-binding</keyword>
<dbReference type="GO" id="GO:0042626">
    <property type="term" value="F:ATPase-coupled transmembrane transporter activity"/>
    <property type="evidence" value="ECO:0007669"/>
    <property type="project" value="TreeGrafter"/>
</dbReference>
<evidence type="ECO:0000256" key="1">
    <source>
        <dbReference type="ARBA" id="ARBA00005417"/>
    </source>
</evidence>
<proteinExistence type="inferred from homology"/>
<name>A0A1B8HJV8_9GAMM</name>
<accession>A0A1B8HJV8</accession>
<dbReference type="Gene3D" id="3.40.50.300">
    <property type="entry name" value="P-loop containing nucleotide triphosphate hydrolases"/>
    <property type="match status" value="1"/>
</dbReference>
<sequence length="214" mass="23764">MTPQSPLVQVRNLVVRRNTAPIIQDLNFDLNAGERLFLCGDIGSGKSTLLHTLLGFIPFSGEITVFDQLRQSEDDFTDIRGPLGLLFQHPDDQLFGPGVLDDVMFGPLNMGMTQDEARERAIDCLEMLDIIHLKDRAVTEISGGEKNFTALAGVLAMSPSILLLDEPTNGLNEKNIQRLESILRGLNLPMIIASHNRQFTESMAHRTLPFPCRP</sequence>
<evidence type="ECO:0000256" key="4">
    <source>
        <dbReference type="ARBA" id="ARBA00022840"/>
    </source>
</evidence>
<dbReference type="PROSITE" id="PS50893">
    <property type="entry name" value="ABC_TRANSPORTER_2"/>
    <property type="match status" value="1"/>
</dbReference>
<dbReference type="SMART" id="SM00382">
    <property type="entry name" value="AAA"/>
    <property type="match status" value="1"/>
</dbReference>
<dbReference type="CDD" id="cd03225">
    <property type="entry name" value="ABC_cobalt_CbiO_domain1"/>
    <property type="match status" value="1"/>
</dbReference>
<dbReference type="InterPro" id="IPR015856">
    <property type="entry name" value="ABC_transpr_CbiO/EcfA_su"/>
</dbReference>
<gene>
    <name evidence="6" type="ORF">AYY17_18960</name>
</gene>
<evidence type="ECO:0000259" key="5">
    <source>
        <dbReference type="PROSITE" id="PS50893"/>
    </source>
</evidence>
<organism evidence="6 7">
    <name type="scientific">Morganella psychrotolerans</name>
    <dbReference type="NCBI Taxonomy" id="368603"/>
    <lineage>
        <taxon>Bacteria</taxon>
        <taxon>Pseudomonadati</taxon>
        <taxon>Pseudomonadota</taxon>
        <taxon>Gammaproteobacteria</taxon>
        <taxon>Enterobacterales</taxon>
        <taxon>Morganellaceae</taxon>
        <taxon>Morganella</taxon>
    </lineage>
</organism>
<dbReference type="EMBL" id="LZEX01000011">
    <property type="protein sequence ID" value="OBU09327.1"/>
    <property type="molecule type" value="Genomic_DNA"/>
</dbReference>
<evidence type="ECO:0000313" key="6">
    <source>
        <dbReference type="EMBL" id="OBU09327.1"/>
    </source>
</evidence>
<dbReference type="PANTHER" id="PTHR43553">
    <property type="entry name" value="HEAVY METAL TRANSPORTER"/>
    <property type="match status" value="1"/>
</dbReference>
<dbReference type="InterPro" id="IPR003593">
    <property type="entry name" value="AAA+_ATPase"/>
</dbReference>
<dbReference type="RefSeq" id="WP_067422876.1">
    <property type="nucleotide sequence ID" value="NZ_LZEX01000011.1"/>
</dbReference>
<evidence type="ECO:0000256" key="2">
    <source>
        <dbReference type="ARBA" id="ARBA00022448"/>
    </source>
</evidence>
<protein>
    <submittedName>
        <fullName evidence="6">Cobalt ABC transporter ATP-binding protein</fullName>
    </submittedName>
</protein>
<dbReference type="AlphaFoldDB" id="A0A1B8HJV8"/>
<dbReference type="PANTHER" id="PTHR43553:SF24">
    <property type="entry name" value="ENERGY-COUPLING FACTOR TRANSPORTER ATP-BINDING PROTEIN ECFA1"/>
    <property type="match status" value="1"/>
</dbReference>
<dbReference type="Pfam" id="PF00005">
    <property type="entry name" value="ABC_tran"/>
    <property type="match status" value="1"/>
</dbReference>
<dbReference type="SUPFAM" id="SSF52540">
    <property type="entry name" value="P-loop containing nucleoside triphosphate hydrolases"/>
    <property type="match status" value="1"/>
</dbReference>
<dbReference type="Proteomes" id="UP000092247">
    <property type="component" value="Unassembled WGS sequence"/>
</dbReference>
<dbReference type="GO" id="GO:0043190">
    <property type="term" value="C:ATP-binding cassette (ABC) transporter complex"/>
    <property type="evidence" value="ECO:0007669"/>
    <property type="project" value="TreeGrafter"/>
</dbReference>
<evidence type="ECO:0000256" key="3">
    <source>
        <dbReference type="ARBA" id="ARBA00022741"/>
    </source>
</evidence>
<evidence type="ECO:0000313" key="7">
    <source>
        <dbReference type="Proteomes" id="UP000092247"/>
    </source>
</evidence>
<dbReference type="GO" id="GO:0005524">
    <property type="term" value="F:ATP binding"/>
    <property type="evidence" value="ECO:0007669"/>
    <property type="project" value="UniProtKB-KW"/>
</dbReference>
<reference evidence="6 7" key="1">
    <citation type="submission" date="2016-06" db="EMBL/GenBank/DDBJ databases">
        <authorList>
            <person name="Kjaerup R.B."/>
            <person name="Dalgaard T.S."/>
            <person name="Juul-Madsen H.R."/>
        </authorList>
    </citation>
    <scope>NUCLEOTIDE SEQUENCE [LARGE SCALE GENOMIC DNA]</scope>
    <source>
        <strain evidence="6 7">GCSL-Mp3</strain>
    </source>
</reference>
<keyword evidence="4 6" id="KW-0067">ATP-binding</keyword>
<dbReference type="STRING" id="368603.AYY16_14765"/>
<comment type="similarity">
    <text evidence="1">Belongs to the ABC transporter superfamily.</text>
</comment>
<keyword evidence="2" id="KW-0813">Transport</keyword>
<dbReference type="InterPro" id="IPR003439">
    <property type="entry name" value="ABC_transporter-like_ATP-bd"/>
</dbReference>
<dbReference type="GO" id="GO:0016887">
    <property type="term" value="F:ATP hydrolysis activity"/>
    <property type="evidence" value="ECO:0007669"/>
    <property type="project" value="InterPro"/>
</dbReference>